<dbReference type="AlphaFoldDB" id="A0A0W0GCC7"/>
<evidence type="ECO:0000313" key="2">
    <source>
        <dbReference type="EMBL" id="KTB46206.1"/>
    </source>
</evidence>
<organism evidence="2 3">
    <name type="scientific">Moniliophthora roreri</name>
    <name type="common">Frosty pod rot fungus</name>
    <name type="synonym">Monilia roreri</name>
    <dbReference type="NCBI Taxonomy" id="221103"/>
    <lineage>
        <taxon>Eukaryota</taxon>
        <taxon>Fungi</taxon>
        <taxon>Dikarya</taxon>
        <taxon>Basidiomycota</taxon>
        <taxon>Agaricomycotina</taxon>
        <taxon>Agaricomycetes</taxon>
        <taxon>Agaricomycetidae</taxon>
        <taxon>Agaricales</taxon>
        <taxon>Marasmiineae</taxon>
        <taxon>Marasmiaceae</taxon>
        <taxon>Moniliophthora</taxon>
    </lineage>
</organism>
<evidence type="ECO:0000256" key="1">
    <source>
        <dbReference type="SAM" id="MobiDB-lite"/>
    </source>
</evidence>
<dbReference type="EMBL" id="LATX01000449">
    <property type="protein sequence ID" value="KTB46206.1"/>
    <property type="molecule type" value="Genomic_DNA"/>
</dbReference>
<proteinExistence type="predicted"/>
<reference evidence="2 3" key="1">
    <citation type="submission" date="2015-12" db="EMBL/GenBank/DDBJ databases">
        <title>Draft genome sequence of Moniliophthora roreri, the causal agent of frosty pod rot of cacao.</title>
        <authorList>
            <person name="Aime M.C."/>
            <person name="Diaz-Valderrama J.R."/>
            <person name="Kijpornyongpan T."/>
            <person name="Phillips-Mora W."/>
        </authorList>
    </citation>
    <scope>NUCLEOTIDE SEQUENCE [LARGE SCALE GENOMIC DNA]</scope>
    <source>
        <strain evidence="2 3">MCA 2952</strain>
    </source>
</reference>
<comment type="caution">
    <text evidence="2">The sequence shown here is derived from an EMBL/GenBank/DDBJ whole genome shotgun (WGS) entry which is preliminary data.</text>
</comment>
<feature type="region of interest" description="Disordered" evidence="1">
    <location>
        <begin position="1"/>
        <end position="34"/>
    </location>
</feature>
<feature type="compositionally biased region" description="Polar residues" evidence="1">
    <location>
        <begin position="1"/>
        <end position="17"/>
    </location>
</feature>
<dbReference type="Proteomes" id="UP000054988">
    <property type="component" value="Unassembled WGS sequence"/>
</dbReference>
<feature type="region of interest" description="Disordered" evidence="1">
    <location>
        <begin position="354"/>
        <end position="413"/>
    </location>
</feature>
<accession>A0A0W0GCC7</accession>
<evidence type="ECO:0000313" key="3">
    <source>
        <dbReference type="Proteomes" id="UP000054988"/>
    </source>
</evidence>
<name>A0A0W0GCC7_MONRR</name>
<gene>
    <name evidence="2" type="ORF">WG66_1218</name>
</gene>
<feature type="compositionally biased region" description="Polar residues" evidence="1">
    <location>
        <begin position="364"/>
        <end position="379"/>
    </location>
</feature>
<sequence>MSPNPRLSPYLSSSHQNPFAGVKSPLAPPPDPFSTSFTESTVSAVSSYIEEKPYPHLSRYDSVYAAAVFEMDGLVVTTLQDTIAYPVYGKREIRLRKGAHFGPEDPLFHPQPFNPVVGHLALIPLPSTNPSHPHAIAWAEPTPEQFQVLQIFDSDQPSTALGVYDSSFVNKLLAAVGRLVGHTNTLRRQLPERFADFNGDPYLTRYIHELKWLASRLRSPSLRDRAFHSVKLFQRTYLELVARLHWVAYYSHEVRRVPLQPKKAIGGVVGAIVRIPYWLIRPQMEVITSTIVNKLVKPSSSEDVLKARTHGFALSMEDPAPSSPAIFTGFLSVKSLDQYKAMATSLRRMVSTHLYEPSPPQAPMASTLSTSRNPSSGTVRQEKSYLQPRKQKKGKSVNSSKETKASKYMPPEGSRNKFAVVTSPIMPLPLRNWQLAADEVGKTFNPNEHDHPLGYFLPDPKMIANAGLSSERTITRNKWIANWLRLRDVLIFRLTSELVSDLTPVKWKSILGLGYFSYKSNQASKDKAAIEKVLEDTLGEMKASNNIKIDRLGDLPVRWDGKDLDVDTADVAVLRRVLWELMEISFRYELVVLDKHVFKGTTEHEGRIPYVLGSIQHFKGSLEPSLSSDNNGFTDSHLDNRRSALAALLRVMDDWGGQGELPVTLRTDSALRVRLESDSDIQAVEFDEIEYSTVLHYIRVFCLFFERPPALPHQL</sequence>
<protein>
    <submittedName>
        <fullName evidence="2">Uncharacterized protein</fullName>
    </submittedName>
</protein>